<evidence type="ECO:0000313" key="3">
    <source>
        <dbReference type="Proteomes" id="UP000198992"/>
    </source>
</evidence>
<sequence length="24" mass="2883">MKEWSEWQDSNLRPLRPERSALPG</sequence>
<proteinExistence type="predicted"/>
<organism evidence="2 3">
    <name type="scientific">Bradyrhizobium erythrophlei</name>
    <dbReference type="NCBI Taxonomy" id="1437360"/>
    <lineage>
        <taxon>Bacteria</taxon>
        <taxon>Pseudomonadati</taxon>
        <taxon>Pseudomonadota</taxon>
        <taxon>Alphaproteobacteria</taxon>
        <taxon>Hyphomicrobiales</taxon>
        <taxon>Nitrobacteraceae</taxon>
        <taxon>Bradyrhizobium</taxon>
    </lineage>
</organism>
<dbReference type="EMBL" id="FNTH01000001">
    <property type="protein sequence ID" value="SEE24416.1"/>
    <property type="molecule type" value="Genomic_DNA"/>
</dbReference>
<feature type="region of interest" description="Disordered" evidence="1">
    <location>
        <begin position="1"/>
        <end position="24"/>
    </location>
</feature>
<protein>
    <submittedName>
        <fullName evidence="2">Uncharacterized protein</fullName>
    </submittedName>
</protein>
<name>A0A1H5H8T2_9BRAD</name>
<dbReference type="AlphaFoldDB" id="A0A1H5H8T2"/>
<gene>
    <name evidence="2" type="ORF">SAMN05444164_7404</name>
</gene>
<feature type="compositionally biased region" description="Basic and acidic residues" evidence="1">
    <location>
        <begin position="15"/>
        <end position="24"/>
    </location>
</feature>
<accession>A0A1H5H8T2</accession>
<dbReference type="AntiFam" id="ANF00011">
    <property type="entry name" value="tRNA translation"/>
</dbReference>
<dbReference type="Proteomes" id="UP000198992">
    <property type="component" value="Unassembled WGS sequence"/>
</dbReference>
<reference evidence="2 3" key="1">
    <citation type="submission" date="2016-10" db="EMBL/GenBank/DDBJ databases">
        <authorList>
            <person name="de Groot N.N."/>
        </authorList>
    </citation>
    <scope>NUCLEOTIDE SEQUENCE [LARGE SCALE GENOMIC DNA]</scope>
    <source>
        <strain evidence="2 3">MT12</strain>
    </source>
</reference>
<evidence type="ECO:0000313" key="2">
    <source>
        <dbReference type="EMBL" id="SEE24416.1"/>
    </source>
</evidence>
<evidence type="ECO:0000256" key="1">
    <source>
        <dbReference type="SAM" id="MobiDB-lite"/>
    </source>
</evidence>